<sequence>MEIPFIDQLATQLTNGLPGRKAHIRMAPFPGRFDELPTQETKNAAVMILIMGESANLYFPLIKRNPISVRDPHKGQVSLPGGRQEASDYNLLFTALRETQEEIGIPADQIKIVGALSPLFIPVSNNLVHPFIGWFEGHGTFVPQVSEVFDIIKCSLAQLSIGNLRAHQVINTSYATDLKVPGFNLNDHWIWGATAMILEEFNEVLEQVISRK</sequence>
<protein>
    <submittedName>
        <fullName evidence="8">CoA pyrophosphatase</fullName>
    </submittedName>
</protein>
<proteinExistence type="predicted"/>
<dbReference type="AlphaFoldDB" id="A0A9D7XF48"/>
<dbReference type="InterPro" id="IPR015797">
    <property type="entry name" value="NUDIX_hydrolase-like_dom_sf"/>
</dbReference>
<dbReference type="CDD" id="cd03426">
    <property type="entry name" value="NUDIX_CoAse_Nudt7"/>
    <property type="match status" value="1"/>
</dbReference>
<dbReference type="InterPro" id="IPR045121">
    <property type="entry name" value="CoAse"/>
</dbReference>
<gene>
    <name evidence="8" type="ORF">IPO85_13480</name>
</gene>
<comment type="cofactor">
    <cofactor evidence="1">
        <name>Mn(2+)</name>
        <dbReference type="ChEBI" id="CHEBI:29035"/>
    </cofactor>
</comment>
<feature type="domain" description="Nudix hydrolase" evidence="7">
    <location>
        <begin position="41"/>
        <end position="177"/>
    </location>
</feature>
<accession>A0A9D7XF48</accession>
<evidence type="ECO:0000313" key="9">
    <source>
        <dbReference type="Proteomes" id="UP000808349"/>
    </source>
</evidence>
<evidence type="ECO:0000256" key="5">
    <source>
        <dbReference type="ARBA" id="ARBA00022842"/>
    </source>
</evidence>
<evidence type="ECO:0000259" key="7">
    <source>
        <dbReference type="PROSITE" id="PS51462"/>
    </source>
</evidence>
<name>A0A9D7XF48_9BACT</name>
<dbReference type="GO" id="GO:0010945">
    <property type="term" value="F:coenzyme A diphosphatase activity"/>
    <property type="evidence" value="ECO:0007669"/>
    <property type="project" value="InterPro"/>
</dbReference>
<dbReference type="Gene3D" id="3.90.79.10">
    <property type="entry name" value="Nucleoside Triphosphate Pyrophosphohydrolase"/>
    <property type="match status" value="1"/>
</dbReference>
<comment type="cofactor">
    <cofactor evidence="2">
        <name>Mg(2+)</name>
        <dbReference type="ChEBI" id="CHEBI:18420"/>
    </cofactor>
</comment>
<comment type="caution">
    <text evidence="8">The sequence shown here is derived from an EMBL/GenBank/DDBJ whole genome shotgun (WGS) entry which is preliminary data.</text>
</comment>
<evidence type="ECO:0000256" key="6">
    <source>
        <dbReference type="ARBA" id="ARBA00023211"/>
    </source>
</evidence>
<keyword evidence="4" id="KW-0378">Hydrolase</keyword>
<keyword evidence="6" id="KW-0464">Manganese</keyword>
<organism evidence="8 9">
    <name type="scientific">Candidatus Defluviibacterium haderslevense</name>
    <dbReference type="NCBI Taxonomy" id="2981993"/>
    <lineage>
        <taxon>Bacteria</taxon>
        <taxon>Pseudomonadati</taxon>
        <taxon>Bacteroidota</taxon>
        <taxon>Saprospiria</taxon>
        <taxon>Saprospirales</taxon>
        <taxon>Saprospiraceae</taxon>
        <taxon>Candidatus Defluviibacterium</taxon>
    </lineage>
</organism>
<keyword evidence="3" id="KW-0479">Metal-binding</keyword>
<evidence type="ECO:0000256" key="2">
    <source>
        <dbReference type="ARBA" id="ARBA00001946"/>
    </source>
</evidence>
<evidence type="ECO:0000256" key="3">
    <source>
        <dbReference type="ARBA" id="ARBA00022723"/>
    </source>
</evidence>
<dbReference type="InterPro" id="IPR000086">
    <property type="entry name" value="NUDIX_hydrolase_dom"/>
</dbReference>
<reference evidence="8 9" key="1">
    <citation type="submission" date="2020-10" db="EMBL/GenBank/DDBJ databases">
        <title>Connecting structure to function with the recovery of over 1000 high-quality activated sludge metagenome-assembled genomes encoding full-length rRNA genes using long-read sequencing.</title>
        <authorList>
            <person name="Singleton C.M."/>
            <person name="Petriglieri F."/>
            <person name="Kristensen J.M."/>
            <person name="Kirkegaard R.H."/>
            <person name="Michaelsen T.Y."/>
            <person name="Andersen M.H."/>
            <person name="Karst S.M."/>
            <person name="Dueholm M.S."/>
            <person name="Nielsen P.H."/>
            <person name="Albertsen M."/>
        </authorList>
    </citation>
    <scope>NUCLEOTIDE SEQUENCE [LARGE SCALE GENOMIC DNA]</scope>
    <source>
        <strain evidence="8">Ribe_18-Q3-R11-54_BAT3C.373</strain>
    </source>
</reference>
<dbReference type="SUPFAM" id="SSF55811">
    <property type="entry name" value="Nudix"/>
    <property type="match status" value="1"/>
</dbReference>
<evidence type="ECO:0000313" key="8">
    <source>
        <dbReference type="EMBL" id="MBK9718495.1"/>
    </source>
</evidence>
<dbReference type="PANTHER" id="PTHR12992:SF11">
    <property type="entry name" value="MITOCHONDRIAL COENZYME A DIPHOSPHATASE NUDT8"/>
    <property type="match status" value="1"/>
</dbReference>
<keyword evidence="5" id="KW-0460">Magnesium</keyword>
<evidence type="ECO:0000256" key="4">
    <source>
        <dbReference type="ARBA" id="ARBA00022801"/>
    </source>
</evidence>
<dbReference type="EMBL" id="JADKFW010000010">
    <property type="protein sequence ID" value="MBK9718495.1"/>
    <property type="molecule type" value="Genomic_DNA"/>
</dbReference>
<dbReference type="Pfam" id="PF00293">
    <property type="entry name" value="NUDIX"/>
    <property type="match status" value="1"/>
</dbReference>
<dbReference type="PROSITE" id="PS51462">
    <property type="entry name" value="NUDIX"/>
    <property type="match status" value="1"/>
</dbReference>
<dbReference type="PANTHER" id="PTHR12992">
    <property type="entry name" value="NUDIX HYDROLASE"/>
    <property type="match status" value="1"/>
</dbReference>
<evidence type="ECO:0000256" key="1">
    <source>
        <dbReference type="ARBA" id="ARBA00001936"/>
    </source>
</evidence>
<dbReference type="GO" id="GO:0046872">
    <property type="term" value="F:metal ion binding"/>
    <property type="evidence" value="ECO:0007669"/>
    <property type="project" value="UniProtKB-KW"/>
</dbReference>
<dbReference type="Proteomes" id="UP000808349">
    <property type="component" value="Unassembled WGS sequence"/>
</dbReference>